<evidence type="ECO:0000313" key="5">
    <source>
        <dbReference type="Proteomes" id="UP001141327"/>
    </source>
</evidence>
<dbReference type="EMBL" id="JAPMOS010000461">
    <property type="protein sequence ID" value="KAJ4452545.1"/>
    <property type="molecule type" value="Genomic_DNA"/>
</dbReference>
<feature type="transmembrane region" description="Helical" evidence="2">
    <location>
        <begin position="1185"/>
        <end position="1211"/>
    </location>
</feature>
<evidence type="ECO:0000256" key="2">
    <source>
        <dbReference type="SAM" id="Phobius"/>
    </source>
</evidence>
<feature type="chain" id="PRO_5046222333" evidence="3">
    <location>
        <begin position="23"/>
        <end position="1375"/>
    </location>
</feature>
<dbReference type="PANTHER" id="PTHR48125:SF12">
    <property type="entry name" value="AT HOOK TRANSCRIPTION FACTOR FAMILY-RELATED"/>
    <property type="match status" value="1"/>
</dbReference>
<name>A0ABQ8U0K9_9EUKA</name>
<feature type="region of interest" description="Disordered" evidence="1">
    <location>
        <begin position="475"/>
        <end position="529"/>
    </location>
</feature>
<proteinExistence type="predicted"/>
<feature type="region of interest" description="Disordered" evidence="1">
    <location>
        <begin position="1263"/>
        <end position="1290"/>
    </location>
</feature>
<dbReference type="PANTHER" id="PTHR48125">
    <property type="entry name" value="LP07818P1"/>
    <property type="match status" value="1"/>
</dbReference>
<keyword evidence="5" id="KW-1185">Reference proteome</keyword>
<dbReference type="Proteomes" id="UP001141327">
    <property type="component" value="Unassembled WGS sequence"/>
</dbReference>
<evidence type="ECO:0000256" key="3">
    <source>
        <dbReference type="SAM" id="SignalP"/>
    </source>
</evidence>
<keyword evidence="2" id="KW-0812">Transmembrane</keyword>
<sequence length="1375" mass="142530">MWGAQGWLELPVLGCAEAPAFAAPAGLPLWTDALAVGTANGLDTATDLLDFVWSPWMYATRYNLTTVDNDTLPYTVNGTAATSPVTRDKHGNAKLVRSGEFWEISCAFFRLSLNETGEAANATVEWFTELVTMLVIDPAEALATYPLPALPVYNESAPVDIPTEGPDLNQTMNGTATTNTTSGATNSTTNSTAASSTSPLMAPSVLWAWDPAPSPVPLGGAWLALIEEGDFGDGALYTFGRLQEQRPVYEQRRAALLACLEAATAGGTRATIAARIGAAGGWAPSADLPEVLGPALAGCMAATLGNSSALAQPLAPVPLAGSLAAITAAQRPAFWMRTNNNTQPTPYRLYRYLVAMANVLGRVSWRLSPGMLALSEGLTVTHVSPAALLVNHGGTTTGMANETLDSVNMTSPTEGGDLAHLHLVGLSQRPATGGIYYGQPYVVGVLRLEGDLALAEAESRGPRFVGLGRYLGAAPRRPGPADGGRRGGRGGPGRRLPVRAAPPAGAGRGGPGPERHRARAGALGGRDGPAGPRECANALLVAFNFSLAEQTTLRKLYLLARVTDAAHFTVQLASDPFVYDATPAFAGTSHLDNGTDEVGAWTAGMERLCVRWGPGQGWEDPESGLLAMEVSFVEYAHALSQPNSTWPPGATSAGLLALLPLLDQGGPGLGGFRRIAPWVSYPPEANLGCQQGLVWTHNRTVYGVMRMRNGAGVDRYAHTADPVRVDRVAPTTAGATVRSGMFSYDIQVQSVTDLFAIVWDPWPAPLSQITEYQYCIWEEHNLTTTATAANGAANGAAMTTERLLFLDWSRVSGTSSLVGTNVTSGWARPLLVEGYRYIPCLRAISNSSLVSGVLCAPGVHVGAFEAPLSPDSPETTFMFDSPPPPGETKKVVGGVRIPPGAVTDPVQLSVAPSQATTPPEHMPASQGAFSFGNYSFALPHREGYAFALPITISLSFEAFGTAPDGRPLIPVLLMFDPASQQYVDASTTCSPAYTHVDYDHKLLEVNICHLTTFALVMTTRNLTLAGLPERAAQAADIAISQADPVPDPAAPAARRSCASLVARTYRVVTFFGTPSGGVATQWVPVRDTVAPTFATALAPFRAAACPVDRTGALDLAALRAALLADLPALVDCQPAGLLGLALGELPAGLACGANLTARYTLTDGCGNGRVVERVVLLGPVPVGGAVGLIVGSVVGSVCGTGLLVLGALLALRWYRRRVAAPEGDATKAVEMVVRASPVPPAFEMELDEAALLASVGASPAPALPLPPTDDLAPDAAAAPLPPPSPPALGDIEIHLVETPPDPLMGAVLPPSPPAPLAGLLGAEDAASAPAGPSGALPADLGVVTTPPPDEAAAHLLVSPAASPEAPGADGQTAPQ</sequence>
<feature type="compositionally biased region" description="Low complexity" evidence="1">
    <location>
        <begin position="1324"/>
        <end position="1341"/>
    </location>
</feature>
<gene>
    <name evidence="4" type="ORF">PAPYR_13258</name>
</gene>
<accession>A0ABQ8U0K9</accession>
<reference evidence="4" key="1">
    <citation type="journal article" date="2022" name="bioRxiv">
        <title>Genomics of Preaxostyla Flagellates Illuminates Evolutionary Transitions and the Path Towards Mitochondrial Loss.</title>
        <authorList>
            <person name="Novak L.V.F."/>
            <person name="Treitli S.C."/>
            <person name="Pyrih J."/>
            <person name="Halakuc P."/>
            <person name="Pipaliya S.V."/>
            <person name="Vacek V."/>
            <person name="Brzon O."/>
            <person name="Soukal P."/>
            <person name="Eme L."/>
            <person name="Dacks J.B."/>
            <person name="Karnkowska A."/>
            <person name="Elias M."/>
            <person name="Hampl V."/>
        </authorList>
    </citation>
    <scope>NUCLEOTIDE SEQUENCE</scope>
    <source>
        <strain evidence="4">RCP-MX</strain>
    </source>
</reference>
<feature type="compositionally biased region" description="Low complexity" evidence="1">
    <location>
        <begin position="173"/>
        <end position="195"/>
    </location>
</feature>
<protein>
    <submittedName>
        <fullName evidence="4">Uncharacterized protein</fullName>
    </submittedName>
</protein>
<keyword evidence="2" id="KW-1133">Transmembrane helix</keyword>
<keyword evidence="3" id="KW-0732">Signal</keyword>
<feature type="region of interest" description="Disordered" evidence="1">
    <location>
        <begin position="163"/>
        <end position="195"/>
    </location>
</feature>
<evidence type="ECO:0000256" key="1">
    <source>
        <dbReference type="SAM" id="MobiDB-lite"/>
    </source>
</evidence>
<feature type="compositionally biased region" description="Low complexity" evidence="1">
    <location>
        <begin position="1268"/>
        <end position="1278"/>
    </location>
</feature>
<feature type="signal peptide" evidence="3">
    <location>
        <begin position="1"/>
        <end position="22"/>
    </location>
</feature>
<organism evidence="4 5">
    <name type="scientific">Paratrimastix pyriformis</name>
    <dbReference type="NCBI Taxonomy" id="342808"/>
    <lineage>
        <taxon>Eukaryota</taxon>
        <taxon>Metamonada</taxon>
        <taxon>Preaxostyla</taxon>
        <taxon>Paratrimastigidae</taxon>
        <taxon>Paratrimastix</taxon>
    </lineage>
</organism>
<comment type="caution">
    <text evidence="4">The sequence shown here is derived from an EMBL/GenBank/DDBJ whole genome shotgun (WGS) entry which is preliminary data.</text>
</comment>
<feature type="region of interest" description="Disordered" evidence="1">
    <location>
        <begin position="1324"/>
        <end position="1375"/>
    </location>
</feature>
<keyword evidence="2" id="KW-0472">Membrane</keyword>
<feature type="compositionally biased region" description="Low complexity" evidence="1">
    <location>
        <begin position="494"/>
        <end position="505"/>
    </location>
</feature>
<evidence type="ECO:0000313" key="4">
    <source>
        <dbReference type="EMBL" id="KAJ4452545.1"/>
    </source>
</evidence>